<evidence type="ECO:0000256" key="11">
    <source>
        <dbReference type="RuleBase" id="RU363032"/>
    </source>
</evidence>
<evidence type="ECO:0000256" key="9">
    <source>
        <dbReference type="ARBA" id="ARBA00022989"/>
    </source>
</evidence>
<dbReference type="PROSITE" id="PS50928">
    <property type="entry name" value="ABC_TM1"/>
    <property type="match status" value="1"/>
</dbReference>
<dbReference type="PANTHER" id="PTHR30614">
    <property type="entry name" value="MEMBRANE COMPONENT OF AMINO ACID ABC TRANSPORTER"/>
    <property type="match status" value="1"/>
</dbReference>
<dbReference type="GO" id="GO:0022857">
    <property type="term" value="F:transmembrane transporter activity"/>
    <property type="evidence" value="ECO:0007669"/>
    <property type="project" value="InterPro"/>
</dbReference>
<evidence type="ECO:0000256" key="8">
    <source>
        <dbReference type="ARBA" id="ARBA00022970"/>
    </source>
</evidence>
<dbReference type="Pfam" id="PF00528">
    <property type="entry name" value="BPD_transp_1"/>
    <property type="match status" value="1"/>
</dbReference>
<dbReference type="AlphaFoldDB" id="A0A6M2BNI4"/>
<evidence type="ECO:0000256" key="7">
    <source>
        <dbReference type="ARBA" id="ARBA00022692"/>
    </source>
</evidence>
<dbReference type="SUPFAM" id="SSF161098">
    <property type="entry name" value="MetI-like"/>
    <property type="match status" value="1"/>
</dbReference>
<comment type="function">
    <text evidence="1">Part of the binding-protein-dependent transport system for glutamine; probably responsible for the translocation of the substrate across the membrane.</text>
</comment>
<dbReference type="NCBIfam" id="TIGR01726">
    <property type="entry name" value="HEQRo_perm_3TM"/>
    <property type="match status" value="1"/>
</dbReference>
<dbReference type="GO" id="GO:0006865">
    <property type="term" value="P:amino acid transport"/>
    <property type="evidence" value="ECO:0007669"/>
    <property type="project" value="UniProtKB-KW"/>
</dbReference>
<evidence type="ECO:0000256" key="6">
    <source>
        <dbReference type="ARBA" id="ARBA00022475"/>
    </source>
</evidence>
<keyword evidence="10 11" id="KW-0472">Membrane</keyword>
<evidence type="ECO:0000256" key="4">
    <source>
        <dbReference type="ARBA" id="ARBA00016506"/>
    </source>
</evidence>
<keyword evidence="9 11" id="KW-1133">Transmembrane helix</keyword>
<feature type="transmembrane region" description="Helical" evidence="11">
    <location>
        <begin position="116"/>
        <end position="139"/>
    </location>
</feature>
<organism evidence="13 14">
    <name type="scientific">Solimonas terrae</name>
    <dbReference type="NCBI Taxonomy" id="1396819"/>
    <lineage>
        <taxon>Bacteria</taxon>
        <taxon>Pseudomonadati</taxon>
        <taxon>Pseudomonadota</taxon>
        <taxon>Gammaproteobacteria</taxon>
        <taxon>Nevskiales</taxon>
        <taxon>Nevskiaceae</taxon>
        <taxon>Solimonas</taxon>
    </lineage>
</organism>
<evidence type="ECO:0000313" key="14">
    <source>
        <dbReference type="Proteomes" id="UP000472676"/>
    </source>
</evidence>
<dbReference type="FunFam" id="1.10.3720.10:FF:000033">
    <property type="entry name" value="Polar amino acid ABC transporter permease"/>
    <property type="match status" value="1"/>
</dbReference>
<dbReference type="PANTHER" id="PTHR30614:SF20">
    <property type="entry name" value="GLUTAMINE TRANSPORT SYSTEM PERMEASE PROTEIN GLNP"/>
    <property type="match status" value="1"/>
</dbReference>
<feature type="transmembrane region" description="Helical" evidence="11">
    <location>
        <begin position="286"/>
        <end position="305"/>
    </location>
</feature>
<comment type="similarity">
    <text evidence="3">Belongs to the binding-protein-dependent transport system permease family. HisMQ subfamily.</text>
</comment>
<keyword evidence="7 11" id="KW-0812">Transmembrane</keyword>
<feature type="transmembrane region" description="Helical" evidence="11">
    <location>
        <begin position="9"/>
        <end position="29"/>
    </location>
</feature>
<evidence type="ECO:0000259" key="12">
    <source>
        <dbReference type="PROSITE" id="PS50928"/>
    </source>
</evidence>
<accession>A0A6M2BNI4</accession>
<evidence type="ECO:0000313" key="13">
    <source>
        <dbReference type="EMBL" id="NGY04166.1"/>
    </source>
</evidence>
<proteinExistence type="inferred from homology"/>
<dbReference type="InterPro" id="IPR000515">
    <property type="entry name" value="MetI-like"/>
</dbReference>
<protein>
    <recommendedName>
        <fullName evidence="4">Putative glutamine transport system permease protein GlnP</fullName>
    </recommendedName>
</protein>
<name>A0A6M2BNI4_9GAMM</name>
<keyword evidence="14" id="KW-1185">Reference proteome</keyword>
<evidence type="ECO:0000256" key="5">
    <source>
        <dbReference type="ARBA" id="ARBA00022448"/>
    </source>
</evidence>
<reference evidence="13 14" key="1">
    <citation type="journal article" date="2014" name="Int. J. Syst. Evol. Microbiol.">
        <title>Solimonas terrae sp. nov., isolated from soil.</title>
        <authorList>
            <person name="Kim S.J."/>
            <person name="Moon J.Y."/>
            <person name="Weon H.Y."/>
            <person name="Ahn J.H."/>
            <person name="Chen W.M."/>
            <person name="Kwon S.W."/>
        </authorList>
    </citation>
    <scope>NUCLEOTIDE SEQUENCE [LARGE SCALE GENOMIC DNA]</scope>
    <source>
        <strain evidence="13 14">KIS83-12</strain>
    </source>
</reference>
<evidence type="ECO:0000256" key="1">
    <source>
        <dbReference type="ARBA" id="ARBA00003159"/>
    </source>
</evidence>
<dbReference type="EMBL" id="JAAMOW010000002">
    <property type="protein sequence ID" value="NGY04166.1"/>
    <property type="molecule type" value="Genomic_DNA"/>
</dbReference>
<keyword evidence="8" id="KW-0029">Amino-acid transport</keyword>
<dbReference type="InterPro" id="IPR043429">
    <property type="entry name" value="ArtM/GltK/GlnP/TcyL/YhdX-like"/>
</dbReference>
<dbReference type="InterPro" id="IPR010065">
    <property type="entry name" value="AA_ABC_transptr_permease_3TM"/>
</dbReference>
<comment type="caution">
    <text evidence="13">The sequence shown here is derived from an EMBL/GenBank/DDBJ whole genome shotgun (WGS) entry which is preliminary data.</text>
</comment>
<keyword evidence="6" id="KW-1003">Cell membrane</keyword>
<keyword evidence="5 11" id="KW-0813">Transport</keyword>
<feature type="domain" description="ABC transmembrane type-1" evidence="12">
    <location>
        <begin position="118"/>
        <end position="305"/>
    </location>
</feature>
<dbReference type="InterPro" id="IPR035906">
    <property type="entry name" value="MetI-like_sf"/>
</dbReference>
<dbReference type="Gene3D" id="1.10.3720.10">
    <property type="entry name" value="MetI-like"/>
    <property type="match status" value="1"/>
</dbReference>
<dbReference type="GO" id="GO:0043190">
    <property type="term" value="C:ATP-binding cassette (ABC) transporter complex"/>
    <property type="evidence" value="ECO:0007669"/>
    <property type="project" value="InterPro"/>
</dbReference>
<evidence type="ECO:0000256" key="3">
    <source>
        <dbReference type="ARBA" id="ARBA00010072"/>
    </source>
</evidence>
<gene>
    <name evidence="13" type="ORF">G7Y85_05270</name>
</gene>
<evidence type="ECO:0000256" key="2">
    <source>
        <dbReference type="ARBA" id="ARBA00004429"/>
    </source>
</evidence>
<evidence type="ECO:0000256" key="10">
    <source>
        <dbReference type="ARBA" id="ARBA00023136"/>
    </source>
</evidence>
<dbReference type="RefSeq" id="WP_166252876.1">
    <property type="nucleotide sequence ID" value="NZ_JAAMOW010000002.1"/>
</dbReference>
<dbReference type="Proteomes" id="UP000472676">
    <property type="component" value="Unassembled WGS sequence"/>
</dbReference>
<sequence length="315" mass="34513">MQASSRRWWWYGVYLAVMLAFGVAVHAAGKRVDYSWRWERIPQYLISDDGTEMKAPFDGFVSIAADQKSLTLKELKGGRTQVLSGFDDLLVGDGDLVFQNDPLARKRGWVAGPLTIGLWMTLKISAIALLFSMLFGLIAGLGRVAKNPAVYGLATSYVELIRGTPLLVQIFIFYFFVGTVLKLSAFTAGVAALAVFTGAYVAEIIRAGIEAIPRGQMEAARSLGMSVPQAMRHVVLPQAFRKTLPPLAGQFINLIKDSSLVSVMALTDLTKAGREVVASTFSPFEVWFTVAAMYLLLTGTLSILVRRLEKKLAHD</sequence>
<dbReference type="CDD" id="cd06261">
    <property type="entry name" value="TM_PBP2"/>
    <property type="match status" value="1"/>
</dbReference>
<comment type="subcellular location">
    <subcellularLocation>
        <location evidence="2">Cell inner membrane</location>
        <topology evidence="2">Multi-pass membrane protein</topology>
    </subcellularLocation>
    <subcellularLocation>
        <location evidence="11">Cell membrane</location>
        <topology evidence="11">Multi-pass membrane protein</topology>
    </subcellularLocation>
</comment>